<gene>
    <name evidence="1" type="ORF">K6L26_31195</name>
</gene>
<accession>A0ACD1FR68</accession>
<geneLocation type="plasmid" evidence="1 2">
    <name>unnamed2</name>
</geneLocation>
<name>A0ACD1FR68_MYCFR</name>
<dbReference type="Proteomes" id="UP000825598">
    <property type="component" value="Plasmid unnamed2"/>
</dbReference>
<keyword evidence="1" id="KW-0614">Plasmid</keyword>
<keyword evidence="2" id="KW-1185">Reference proteome</keyword>
<reference evidence="1" key="1">
    <citation type="submission" date="2021-07" db="EMBL/GenBank/DDBJ databases">
        <title>Complete Genome Sequences of Mycobacterium farcinogenes Isolated from Clinical Specimens from Patients in Thailand.</title>
        <authorList>
            <person name="Sodsai P."/>
        </authorList>
    </citation>
    <scope>NUCLEOTIDE SEQUENCE</scope>
    <source>
        <strain evidence="1">BKK/CU-MFGFA-001</strain>
    </source>
</reference>
<evidence type="ECO:0000313" key="1">
    <source>
        <dbReference type="EMBL" id="QZH69573.1"/>
    </source>
</evidence>
<proteinExistence type="predicted"/>
<protein>
    <submittedName>
        <fullName evidence="1">Uncharacterized protein</fullName>
    </submittedName>
</protein>
<evidence type="ECO:0000313" key="2">
    <source>
        <dbReference type="Proteomes" id="UP000825598"/>
    </source>
</evidence>
<dbReference type="EMBL" id="CP081675">
    <property type="protein sequence ID" value="QZH69573.1"/>
    <property type="molecule type" value="Genomic_DNA"/>
</dbReference>
<sequence length="288" mass="30981">MSETMTQNQQSGLGGGVDALNKRRTRRTRQAPPPRHPATPTPLAVVPDTVNDPPTSVQETPARPEPVVDTDTEQAPPAEPKPQESADRVVLPSAETAEPAATGSALVPVEPAPDEQVRRDSSSHADESREEASASPANAELPVLDSDLRDPEAQIVSPTVMSIPESIVARFDKARSKAPSHTAVVLNALRKHAHELPTLILDRRPGPNPGDLFPWRDTPGDSGSETPLPLRIRPTKAELKVMKTLQDWSTKQIRAQRPGARETNRSEMVAAALDAYLPSSAGPAKKQK</sequence>
<organism evidence="1 2">
    <name type="scientific">Mycolicibacterium farcinogenes</name>
    <name type="common">Mycobacterium farcinogenes</name>
    <dbReference type="NCBI Taxonomy" id="1802"/>
    <lineage>
        <taxon>Bacteria</taxon>
        <taxon>Bacillati</taxon>
        <taxon>Actinomycetota</taxon>
        <taxon>Actinomycetes</taxon>
        <taxon>Mycobacteriales</taxon>
        <taxon>Mycobacteriaceae</taxon>
        <taxon>Mycolicibacterium</taxon>
    </lineage>
</organism>